<evidence type="ECO:0000256" key="10">
    <source>
        <dbReference type="PROSITE-ProRule" id="PRU00282"/>
    </source>
</evidence>
<feature type="transmembrane region" description="Helical" evidence="13">
    <location>
        <begin position="197"/>
        <end position="218"/>
    </location>
</feature>
<name>A0A8A1MEA0_AJECA</name>
<keyword evidence="4 10" id="KW-0812">Transmembrane</keyword>
<comment type="similarity">
    <text evidence="2 11">Belongs to the mitochondrial carrier (TC 2.A.29) family.</text>
</comment>
<dbReference type="PROSITE" id="PS50920">
    <property type="entry name" value="SOLCAR"/>
    <property type="match status" value="3"/>
</dbReference>
<dbReference type="GO" id="GO:0080122">
    <property type="term" value="F:AMP transmembrane transporter activity"/>
    <property type="evidence" value="ECO:0007669"/>
    <property type="project" value="TreeGrafter"/>
</dbReference>
<evidence type="ECO:0000256" key="1">
    <source>
        <dbReference type="ARBA" id="ARBA00004585"/>
    </source>
</evidence>
<evidence type="ECO:0000256" key="13">
    <source>
        <dbReference type="SAM" id="Phobius"/>
    </source>
</evidence>
<keyword evidence="6" id="KW-0999">Mitochondrion inner membrane</keyword>
<evidence type="ECO:0000256" key="7">
    <source>
        <dbReference type="ARBA" id="ARBA00022989"/>
    </source>
</evidence>
<comment type="subcellular location">
    <subcellularLocation>
        <location evidence="1">Peroxisome membrane</location>
        <topology evidence="1">Multi-pass membrane protein</topology>
    </subcellularLocation>
</comment>
<evidence type="ECO:0000256" key="12">
    <source>
        <dbReference type="SAM" id="MobiDB-lite"/>
    </source>
</evidence>
<feature type="repeat" description="Solcar" evidence="10">
    <location>
        <begin position="22"/>
        <end position="107"/>
    </location>
</feature>
<proteinExistence type="inferred from homology"/>
<evidence type="ECO:0000256" key="8">
    <source>
        <dbReference type="ARBA" id="ARBA00023136"/>
    </source>
</evidence>
<evidence type="ECO:0000256" key="4">
    <source>
        <dbReference type="ARBA" id="ARBA00022692"/>
    </source>
</evidence>
<feature type="transmembrane region" description="Helical" evidence="13">
    <location>
        <begin position="78"/>
        <end position="100"/>
    </location>
</feature>
<dbReference type="GO" id="GO:0015230">
    <property type="term" value="F:FAD transmembrane transporter activity"/>
    <property type="evidence" value="ECO:0007669"/>
    <property type="project" value="TreeGrafter"/>
</dbReference>
<keyword evidence="9" id="KW-0576">Peroxisome</keyword>
<dbReference type="Proteomes" id="UP000663671">
    <property type="component" value="Chromosome 7"/>
</dbReference>
<dbReference type="GO" id="GO:0005347">
    <property type="term" value="F:ATP transmembrane transporter activity"/>
    <property type="evidence" value="ECO:0007669"/>
    <property type="project" value="TreeGrafter"/>
</dbReference>
<feature type="repeat" description="Solcar" evidence="10">
    <location>
        <begin position="233"/>
        <end position="322"/>
    </location>
</feature>
<reference evidence="14" key="1">
    <citation type="submission" date="2021-01" db="EMBL/GenBank/DDBJ databases">
        <title>Chromosome-level genome assembly of a human fungal pathogen reveals clustering of transcriptionally co-regulated genes.</title>
        <authorList>
            <person name="Voorhies M."/>
            <person name="Cohen S."/>
            <person name="Shea T.P."/>
            <person name="Petrus S."/>
            <person name="Munoz J.F."/>
            <person name="Poplawski S."/>
            <person name="Goldman W.E."/>
            <person name="Michael T."/>
            <person name="Cuomo C.A."/>
            <person name="Sil A."/>
            <person name="Beyhan S."/>
        </authorList>
    </citation>
    <scope>NUCLEOTIDE SEQUENCE</scope>
    <source>
        <strain evidence="14">WU24</strain>
    </source>
</reference>
<dbReference type="InterPro" id="IPR052217">
    <property type="entry name" value="Mito/Peroxisomal_Carrier"/>
</dbReference>
<accession>A0A8A1MEA0</accession>
<evidence type="ECO:0000256" key="3">
    <source>
        <dbReference type="ARBA" id="ARBA00022448"/>
    </source>
</evidence>
<evidence type="ECO:0000256" key="5">
    <source>
        <dbReference type="ARBA" id="ARBA00022737"/>
    </source>
</evidence>
<organism evidence="14 15">
    <name type="scientific">Ajellomyces capsulatus</name>
    <name type="common">Darling's disease fungus</name>
    <name type="synonym">Histoplasma capsulatum</name>
    <dbReference type="NCBI Taxonomy" id="5037"/>
    <lineage>
        <taxon>Eukaryota</taxon>
        <taxon>Fungi</taxon>
        <taxon>Dikarya</taxon>
        <taxon>Ascomycota</taxon>
        <taxon>Pezizomycotina</taxon>
        <taxon>Eurotiomycetes</taxon>
        <taxon>Eurotiomycetidae</taxon>
        <taxon>Onygenales</taxon>
        <taxon>Ajellomycetaceae</taxon>
        <taxon>Histoplasma</taxon>
    </lineage>
</organism>
<feature type="region of interest" description="Disordered" evidence="12">
    <location>
        <begin position="157"/>
        <end position="179"/>
    </location>
</feature>
<keyword evidence="7 13" id="KW-1133">Transmembrane helix</keyword>
<dbReference type="PANTHER" id="PTHR45939">
    <property type="entry name" value="PEROXISOMAL MEMBRANE PROTEIN PMP34-RELATED"/>
    <property type="match status" value="1"/>
</dbReference>
<dbReference type="SUPFAM" id="SSF103506">
    <property type="entry name" value="Mitochondrial carrier"/>
    <property type="match status" value="1"/>
</dbReference>
<sequence length="333" mass="36339">MSQPVPREQQKAVVAAAAAQQSDNIAHALAGAGGGILSMVLTYPLITLSTRAQVESKRAQSSTLDAIRHLIAREGFRGLYAGLESALFGISVTNFVYYYWYEWTRSAFEKAAVKAGRASKKLTTAEAMIAGAIAGSATVLLTNPIWVVNTRMTAGKSGDEKDGLPGGAGDGKSRSRSRSKSTLATFMELLRKEGPTALFSGVLPALILVINPILQYTFFEQLKNVLERRRRRITPTDAFYLGALGKLLATTVTYPYITVKSRMHVAGKEEKEGQKASLNESMMRIVREEGWSGLYNGIGPKVSQSVLTAAFLFAFKDVLYDSMVSLRRRSLRK</sequence>
<evidence type="ECO:0000256" key="6">
    <source>
        <dbReference type="ARBA" id="ARBA00022792"/>
    </source>
</evidence>
<dbReference type="Pfam" id="PF00153">
    <property type="entry name" value="Mito_carr"/>
    <property type="match status" value="3"/>
</dbReference>
<evidence type="ECO:0000256" key="11">
    <source>
        <dbReference type="RuleBase" id="RU000488"/>
    </source>
</evidence>
<dbReference type="GO" id="GO:0015217">
    <property type="term" value="F:ADP transmembrane transporter activity"/>
    <property type="evidence" value="ECO:0007669"/>
    <property type="project" value="TreeGrafter"/>
</dbReference>
<dbReference type="AlphaFoldDB" id="A0A8A1MEA0"/>
<feature type="transmembrane region" description="Helical" evidence="13">
    <location>
        <begin position="25"/>
        <end position="48"/>
    </location>
</feature>
<dbReference type="VEuPathDB" id="FungiDB:I7I51_02204"/>
<keyword evidence="3 11" id="KW-0813">Transport</keyword>
<dbReference type="FunFam" id="1.50.40.10:FF:000134">
    <property type="entry name" value="Peroxisomal membrane protein PMP47B"/>
    <property type="match status" value="1"/>
</dbReference>
<evidence type="ECO:0000256" key="9">
    <source>
        <dbReference type="ARBA" id="ARBA00023140"/>
    </source>
</evidence>
<dbReference type="GO" id="GO:0051724">
    <property type="term" value="F:NAD transmembrane transporter activity"/>
    <property type="evidence" value="ECO:0007669"/>
    <property type="project" value="TreeGrafter"/>
</dbReference>
<feature type="repeat" description="Solcar" evidence="10">
    <location>
        <begin position="122"/>
        <end position="225"/>
    </location>
</feature>
<feature type="transmembrane region" description="Helical" evidence="13">
    <location>
        <begin position="238"/>
        <end position="257"/>
    </location>
</feature>
<protein>
    <submittedName>
        <fullName evidence="14">Peroxisomal membrane protein PMP47A</fullName>
    </submittedName>
</protein>
<evidence type="ECO:0000313" key="15">
    <source>
        <dbReference type="Proteomes" id="UP000663671"/>
    </source>
</evidence>
<feature type="transmembrane region" description="Helical" evidence="13">
    <location>
        <begin position="127"/>
        <end position="148"/>
    </location>
</feature>
<dbReference type="GO" id="GO:0015228">
    <property type="term" value="F:coenzyme A transmembrane transporter activity"/>
    <property type="evidence" value="ECO:0007669"/>
    <property type="project" value="TreeGrafter"/>
</dbReference>
<dbReference type="GO" id="GO:0044610">
    <property type="term" value="F:FMN transmembrane transporter activity"/>
    <property type="evidence" value="ECO:0007669"/>
    <property type="project" value="TreeGrafter"/>
</dbReference>
<keyword evidence="8 10" id="KW-0472">Membrane</keyword>
<keyword evidence="5" id="KW-0677">Repeat</keyword>
<dbReference type="Gene3D" id="1.50.40.10">
    <property type="entry name" value="Mitochondrial carrier domain"/>
    <property type="match status" value="1"/>
</dbReference>
<dbReference type="EMBL" id="CP069112">
    <property type="protein sequence ID" value="QSS62467.1"/>
    <property type="molecule type" value="Genomic_DNA"/>
</dbReference>
<evidence type="ECO:0000256" key="2">
    <source>
        <dbReference type="ARBA" id="ARBA00006375"/>
    </source>
</evidence>
<keyword evidence="6" id="KW-0496">Mitochondrion</keyword>
<dbReference type="PANTHER" id="PTHR45939:SF5">
    <property type="entry name" value="PEROXISOMAL MEMBRANE PROTEIN PMP34"/>
    <property type="match status" value="1"/>
</dbReference>
<dbReference type="OrthoDB" id="2019556at2759"/>
<evidence type="ECO:0000313" key="14">
    <source>
        <dbReference type="EMBL" id="QSS62467.1"/>
    </source>
</evidence>
<dbReference type="InterPro" id="IPR023395">
    <property type="entry name" value="MCP_dom_sf"/>
</dbReference>
<dbReference type="InterPro" id="IPR018108">
    <property type="entry name" value="MCP_transmembrane"/>
</dbReference>
<gene>
    <name evidence="14" type="primary">PMP47</name>
    <name evidence="14" type="ORF">I7I51_02204</name>
</gene>
<dbReference type="GO" id="GO:0005778">
    <property type="term" value="C:peroxisomal membrane"/>
    <property type="evidence" value="ECO:0007669"/>
    <property type="project" value="UniProtKB-SubCell"/>
</dbReference>